<keyword evidence="2" id="KW-1185">Reference proteome</keyword>
<gene>
    <name evidence="1" type="ORF">LTS18_003386</name>
</gene>
<accession>A0ACC3DZ24</accession>
<evidence type="ECO:0000313" key="2">
    <source>
        <dbReference type="Proteomes" id="UP001186974"/>
    </source>
</evidence>
<sequence>MGKVREHPSHGPDYGRELVAVRLKRDPNYLRHIHKTVLCRTSKRMRDELENGTETQGSQSSIAGNITVSELDSSHDPKLFDVYVDWCYSGLLYTKEDAQMEIEAEGLLTFLGPGSVARQESMASESDPLQSQDGREHTDGVTETHREEYNHAENNALPDKASKSPEWLEFARASLYGRQLQDAQFCDATLRAMIELNEEENQRLGLLHGSSIGKAPDDHIVKVMFENEPPLAGARKLVAHMFYRTMMPALERYLSRQKVSVDFWKLLVGRMIGLEGAGPARKERASVLDEREYIEADK</sequence>
<name>A0ACC3DZ24_9PEZI</name>
<dbReference type="EMBL" id="JAWDJW010000008">
    <property type="protein sequence ID" value="KAK3082126.1"/>
    <property type="molecule type" value="Genomic_DNA"/>
</dbReference>
<proteinExistence type="predicted"/>
<organism evidence="1 2">
    <name type="scientific">Coniosporium uncinatum</name>
    <dbReference type="NCBI Taxonomy" id="93489"/>
    <lineage>
        <taxon>Eukaryota</taxon>
        <taxon>Fungi</taxon>
        <taxon>Dikarya</taxon>
        <taxon>Ascomycota</taxon>
        <taxon>Pezizomycotina</taxon>
        <taxon>Dothideomycetes</taxon>
        <taxon>Dothideomycetes incertae sedis</taxon>
        <taxon>Coniosporium</taxon>
    </lineage>
</organism>
<dbReference type="Proteomes" id="UP001186974">
    <property type="component" value="Unassembled WGS sequence"/>
</dbReference>
<protein>
    <submittedName>
        <fullName evidence="1">Uncharacterized protein</fullName>
    </submittedName>
</protein>
<evidence type="ECO:0000313" key="1">
    <source>
        <dbReference type="EMBL" id="KAK3082126.1"/>
    </source>
</evidence>
<reference evidence="1" key="1">
    <citation type="submission" date="2024-09" db="EMBL/GenBank/DDBJ databases">
        <title>Black Yeasts Isolated from many extreme environments.</title>
        <authorList>
            <person name="Coleine C."/>
            <person name="Stajich J.E."/>
            <person name="Selbmann L."/>
        </authorList>
    </citation>
    <scope>NUCLEOTIDE SEQUENCE</scope>
    <source>
        <strain evidence="1">CCFEE 5737</strain>
    </source>
</reference>
<comment type="caution">
    <text evidence="1">The sequence shown here is derived from an EMBL/GenBank/DDBJ whole genome shotgun (WGS) entry which is preliminary data.</text>
</comment>